<dbReference type="InterPro" id="IPR011150">
    <property type="entry name" value="Cutinase_monf"/>
</dbReference>
<dbReference type="GO" id="GO:0016052">
    <property type="term" value="P:carbohydrate catabolic process"/>
    <property type="evidence" value="ECO:0007669"/>
    <property type="project" value="TreeGrafter"/>
</dbReference>
<dbReference type="PANTHER" id="PTHR48250:SF3">
    <property type="entry name" value="CUTINASE 1-RELATED"/>
    <property type="match status" value="1"/>
</dbReference>
<evidence type="ECO:0000256" key="4">
    <source>
        <dbReference type="ARBA" id="ARBA00022487"/>
    </source>
</evidence>
<keyword evidence="6 12" id="KW-0732">Signal</keyword>
<dbReference type="PANTHER" id="PTHR48250">
    <property type="entry name" value="CUTINASE 2-RELATED"/>
    <property type="match status" value="1"/>
</dbReference>
<name>A0A9P4IUW2_9PEZI</name>
<dbReference type="PRINTS" id="PR00129">
    <property type="entry name" value="CUTINASE"/>
</dbReference>
<keyword evidence="4" id="KW-0719">Serine esterase</keyword>
<dbReference type="InterPro" id="IPR000675">
    <property type="entry name" value="Cutinase/axe"/>
</dbReference>
<evidence type="ECO:0000256" key="10">
    <source>
        <dbReference type="PIRSR" id="PIRSR611150-1"/>
    </source>
</evidence>
<comment type="catalytic activity">
    <reaction evidence="9">
        <text>cutin + H2O = cutin monomers.</text>
        <dbReference type="EC" id="3.1.1.74"/>
    </reaction>
</comment>
<dbReference type="EC" id="3.1.1.74" evidence="3"/>
<dbReference type="Proteomes" id="UP000799439">
    <property type="component" value="Unassembled WGS sequence"/>
</dbReference>
<evidence type="ECO:0000256" key="11">
    <source>
        <dbReference type="PIRSR" id="PIRSR611150-2"/>
    </source>
</evidence>
<evidence type="ECO:0000256" key="7">
    <source>
        <dbReference type="ARBA" id="ARBA00022801"/>
    </source>
</evidence>
<dbReference type="InterPro" id="IPR029058">
    <property type="entry name" value="AB_hydrolase_fold"/>
</dbReference>
<dbReference type="SUPFAM" id="SSF53474">
    <property type="entry name" value="alpha/beta-Hydrolases"/>
    <property type="match status" value="1"/>
</dbReference>
<dbReference type="Gene3D" id="3.40.50.1820">
    <property type="entry name" value="alpha/beta hydrolase"/>
    <property type="match status" value="1"/>
</dbReference>
<comment type="subcellular location">
    <subcellularLocation>
        <location evidence="1">Secreted</location>
    </subcellularLocation>
</comment>
<keyword evidence="5" id="KW-0964">Secreted</keyword>
<evidence type="ECO:0000313" key="14">
    <source>
        <dbReference type="Proteomes" id="UP000799439"/>
    </source>
</evidence>
<feature type="active site" description="Nucleophile" evidence="10">
    <location>
        <position position="129"/>
    </location>
</feature>
<evidence type="ECO:0000256" key="1">
    <source>
        <dbReference type="ARBA" id="ARBA00004613"/>
    </source>
</evidence>
<dbReference type="AlphaFoldDB" id="A0A9P4IUW2"/>
<evidence type="ECO:0000256" key="5">
    <source>
        <dbReference type="ARBA" id="ARBA00022525"/>
    </source>
</evidence>
<dbReference type="GO" id="GO:0005576">
    <property type="term" value="C:extracellular region"/>
    <property type="evidence" value="ECO:0007669"/>
    <property type="project" value="UniProtKB-SubCell"/>
</dbReference>
<evidence type="ECO:0000256" key="9">
    <source>
        <dbReference type="ARBA" id="ARBA00034045"/>
    </source>
</evidence>
<organism evidence="13 14">
    <name type="scientific">Myriangium duriaei CBS 260.36</name>
    <dbReference type="NCBI Taxonomy" id="1168546"/>
    <lineage>
        <taxon>Eukaryota</taxon>
        <taxon>Fungi</taxon>
        <taxon>Dikarya</taxon>
        <taxon>Ascomycota</taxon>
        <taxon>Pezizomycotina</taxon>
        <taxon>Dothideomycetes</taxon>
        <taxon>Dothideomycetidae</taxon>
        <taxon>Myriangiales</taxon>
        <taxon>Myriangiaceae</taxon>
        <taxon>Myriangium</taxon>
    </lineage>
</organism>
<feature type="disulfide bond" evidence="11">
    <location>
        <begin position="180"/>
        <end position="187"/>
    </location>
</feature>
<feature type="disulfide bond" evidence="11">
    <location>
        <begin position="41"/>
        <end position="118"/>
    </location>
</feature>
<gene>
    <name evidence="13" type="ORF">K461DRAFT_295682</name>
</gene>
<sequence length="219" mass="23275">MKLALCFIAVYLPLIAASPSDLTIGQCSKEDDVFPAAGPNCRPVTFIFARGSTEPGTLGIVVGPGVSCGLKSHYGARNVRSIGVRYPAKTSGNYEAEGCHAEGITQFVSDLTTTVSQCPNTKIVAGGFSQGAACLHAAFRRLDITTLARVVGVVTFGDTRNKQDGGKVPNFPPERTKIYCNKGDEVCNGVLKTSNAHRTYFKDTPAATRFLVKMIGPIQ</sequence>
<feature type="active site" description="Proton donor/acceptor" evidence="10">
    <location>
        <position position="197"/>
    </location>
</feature>
<dbReference type="SMART" id="SM01110">
    <property type="entry name" value="Cutinase"/>
    <property type="match status" value="1"/>
</dbReference>
<comment type="similarity">
    <text evidence="2">Belongs to the cutinase family.</text>
</comment>
<feature type="chain" id="PRO_5040374764" description="cutinase" evidence="12">
    <location>
        <begin position="18"/>
        <end position="219"/>
    </location>
</feature>
<evidence type="ECO:0000256" key="8">
    <source>
        <dbReference type="ARBA" id="ARBA00023157"/>
    </source>
</evidence>
<keyword evidence="8 11" id="KW-1015">Disulfide bond</keyword>
<dbReference type="Pfam" id="PF01083">
    <property type="entry name" value="Cutinase"/>
    <property type="match status" value="1"/>
</dbReference>
<accession>A0A9P4IUW2</accession>
<evidence type="ECO:0000313" key="13">
    <source>
        <dbReference type="EMBL" id="KAF2150398.1"/>
    </source>
</evidence>
<feature type="active site" evidence="10">
    <location>
        <position position="184"/>
    </location>
</feature>
<comment type="caution">
    <text evidence="13">The sequence shown here is derived from an EMBL/GenBank/DDBJ whole genome shotgun (WGS) entry which is preliminary data.</text>
</comment>
<protein>
    <recommendedName>
        <fullName evidence="3">cutinase</fullName>
        <ecNumber evidence="3">3.1.1.74</ecNumber>
    </recommendedName>
</protein>
<dbReference type="EMBL" id="ML996089">
    <property type="protein sequence ID" value="KAF2150398.1"/>
    <property type="molecule type" value="Genomic_DNA"/>
</dbReference>
<reference evidence="13" key="1">
    <citation type="journal article" date="2020" name="Stud. Mycol.">
        <title>101 Dothideomycetes genomes: a test case for predicting lifestyles and emergence of pathogens.</title>
        <authorList>
            <person name="Haridas S."/>
            <person name="Albert R."/>
            <person name="Binder M."/>
            <person name="Bloem J."/>
            <person name="Labutti K."/>
            <person name="Salamov A."/>
            <person name="Andreopoulos B."/>
            <person name="Baker S."/>
            <person name="Barry K."/>
            <person name="Bills G."/>
            <person name="Bluhm B."/>
            <person name="Cannon C."/>
            <person name="Castanera R."/>
            <person name="Culley D."/>
            <person name="Daum C."/>
            <person name="Ezra D."/>
            <person name="Gonzalez J."/>
            <person name="Henrissat B."/>
            <person name="Kuo A."/>
            <person name="Liang C."/>
            <person name="Lipzen A."/>
            <person name="Lutzoni F."/>
            <person name="Magnuson J."/>
            <person name="Mondo S."/>
            <person name="Nolan M."/>
            <person name="Ohm R."/>
            <person name="Pangilinan J."/>
            <person name="Park H.-J."/>
            <person name="Ramirez L."/>
            <person name="Alfaro M."/>
            <person name="Sun H."/>
            <person name="Tritt A."/>
            <person name="Yoshinaga Y."/>
            <person name="Zwiers L.-H."/>
            <person name="Turgeon B."/>
            <person name="Goodwin S."/>
            <person name="Spatafora J."/>
            <person name="Crous P."/>
            <person name="Grigoriev I."/>
        </authorList>
    </citation>
    <scope>NUCLEOTIDE SEQUENCE</scope>
    <source>
        <strain evidence="13">CBS 260.36</strain>
    </source>
</reference>
<evidence type="ECO:0000256" key="6">
    <source>
        <dbReference type="ARBA" id="ARBA00022729"/>
    </source>
</evidence>
<evidence type="ECO:0000256" key="12">
    <source>
        <dbReference type="SAM" id="SignalP"/>
    </source>
</evidence>
<keyword evidence="14" id="KW-1185">Reference proteome</keyword>
<keyword evidence="7" id="KW-0378">Hydrolase</keyword>
<dbReference type="GO" id="GO:0050525">
    <property type="term" value="F:cutinase activity"/>
    <property type="evidence" value="ECO:0007669"/>
    <property type="project" value="UniProtKB-EC"/>
</dbReference>
<evidence type="ECO:0000256" key="2">
    <source>
        <dbReference type="ARBA" id="ARBA00007534"/>
    </source>
</evidence>
<feature type="signal peptide" evidence="12">
    <location>
        <begin position="1"/>
        <end position="17"/>
    </location>
</feature>
<proteinExistence type="inferred from homology"/>
<evidence type="ECO:0000256" key="3">
    <source>
        <dbReference type="ARBA" id="ARBA00013095"/>
    </source>
</evidence>
<dbReference type="OrthoDB" id="2975078at2759"/>